<reference evidence="5 6" key="1">
    <citation type="journal article" date="2018" name="Sci. Data">
        <title>The draft genome sequence of cork oak.</title>
        <authorList>
            <person name="Ramos A.M."/>
            <person name="Usie A."/>
            <person name="Barbosa P."/>
            <person name="Barros P.M."/>
            <person name="Capote T."/>
            <person name="Chaves I."/>
            <person name="Simoes F."/>
            <person name="Abreu I."/>
            <person name="Carrasquinho I."/>
            <person name="Faro C."/>
            <person name="Guimaraes J.B."/>
            <person name="Mendonca D."/>
            <person name="Nobrega F."/>
            <person name="Rodrigues L."/>
            <person name="Saibo N.J.M."/>
            <person name="Varela M.C."/>
            <person name="Egas C."/>
            <person name="Matos J."/>
            <person name="Miguel C.M."/>
            <person name="Oliveira M.M."/>
            <person name="Ricardo C.P."/>
            <person name="Goncalves S."/>
        </authorList>
    </citation>
    <scope>NUCLEOTIDE SEQUENCE [LARGE SCALE GENOMIC DNA]</scope>
    <source>
        <strain evidence="6">cv. HL8</strain>
    </source>
</reference>
<keyword evidence="3" id="KW-1133">Transmembrane helix</keyword>
<dbReference type="AlphaFoldDB" id="A0AAW0LIE1"/>
<dbReference type="PANTHER" id="PTHR42721:SF11">
    <property type="entry name" value="BETA-D-XYLOSIDASE 5-RELATED"/>
    <property type="match status" value="1"/>
</dbReference>
<accession>A0AAW0LIE1</accession>
<comment type="caution">
    <text evidence="5">The sequence shown here is derived from an EMBL/GenBank/DDBJ whole genome shotgun (WGS) entry which is preliminary data.</text>
</comment>
<dbReference type="InterPro" id="IPR002772">
    <property type="entry name" value="Glyco_hydro_3_C"/>
</dbReference>
<dbReference type="GO" id="GO:0031222">
    <property type="term" value="P:arabinan catabolic process"/>
    <property type="evidence" value="ECO:0007669"/>
    <property type="project" value="TreeGrafter"/>
</dbReference>
<keyword evidence="3" id="KW-0812">Transmembrane</keyword>
<proteinExistence type="predicted"/>
<keyword evidence="1" id="KW-0378">Hydrolase</keyword>
<dbReference type="EMBL" id="PKMF04000088">
    <property type="protein sequence ID" value="KAK7851387.1"/>
    <property type="molecule type" value="Genomic_DNA"/>
</dbReference>
<evidence type="ECO:0000256" key="2">
    <source>
        <dbReference type="ARBA" id="ARBA00023295"/>
    </source>
</evidence>
<evidence type="ECO:0000256" key="1">
    <source>
        <dbReference type="ARBA" id="ARBA00022801"/>
    </source>
</evidence>
<protein>
    <submittedName>
        <fullName evidence="5">Beta-d-xylosidase 2</fullName>
    </submittedName>
</protein>
<feature type="domain" description="Glycoside hydrolase family 3 C-terminal" evidence="4">
    <location>
        <begin position="16"/>
        <end position="81"/>
    </location>
</feature>
<dbReference type="InterPro" id="IPR044993">
    <property type="entry name" value="BXL"/>
</dbReference>
<organism evidence="5 6">
    <name type="scientific">Quercus suber</name>
    <name type="common">Cork oak</name>
    <dbReference type="NCBI Taxonomy" id="58331"/>
    <lineage>
        <taxon>Eukaryota</taxon>
        <taxon>Viridiplantae</taxon>
        <taxon>Streptophyta</taxon>
        <taxon>Embryophyta</taxon>
        <taxon>Tracheophyta</taxon>
        <taxon>Spermatophyta</taxon>
        <taxon>Magnoliopsida</taxon>
        <taxon>eudicotyledons</taxon>
        <taxon>Gunneridae</taxon>
        <taxon>Pentapetalae</taxon>
        <taxon>rosids</taxon>
        <taxon>fabids</taxon>
        <taxon>Fagales</taxon>
        <taxon>Fagaceae</taxon>
        <taxon>Quercus</taxon>
    </lineage>
</organism>
<dbReference type="InterPro" id="IPR036881">
    <property type="entry name" value="Glyco_hydro_3_C_sf"/>
</dbReference>
<keyword evidence="2" id="KW-0326">Glycosidase</keyword>
<dbReference type="Pfam" id="PF01915">
    <property type="entry name" value="Glyco_hydro_3_C"/>
    <property type="match status" value="1"/>
</dbReference>
<dbReference type="Gene3D" id="3.40.50.1700">
    <property type="entry name" value="Glycoside hydrolase family 3 C-terminal domain"/>
    <property type="match status" value="1"/>
</dbReference>
<name>A0AAW0LIE1_QUESU</name>
<dbReference type="SUPFAM" id="SSF52279">
    <property type="entry name" value="Beta-D-glucan exohydrolase, C-terminal domain"/>
    <property type="match status" value="1"/>
</dbReference>
<sequence length="103" mass="11025">MGCGDIASKNENLIFPAAMKAAKNADATIILGGLDLSVEAESLDREYLLLPGYQSQLINQLAKIAKGPVILVIMSAGGIDISLILLLRKMRTSKLSFDSEPIH</sequence>
<gene>
    <name evidence="5" type="primary">BXL2_3</name>
    <name evidence="5" type="ORF">CFP56_042296</name>
</gene>
<dbReference type="GO" id="GO:0045493">
    <property type="term" value="P:xylan catabolic process"/>
    <property type="evidence" value="ECO:0007669"/>
    <property type="project" value="InterPro"/>
</dbReference>
<evidence type="ECO:0000256" key="3">
    <source>
        <dbReference type="SAM" id="Phobius"/>
    </source>
</evidence>
<evidence type="ECO:0000259" key="4">
    <source>
        <dbReference type="Pfam" id="PF01915"/>
    </source>
</evidence>
<dbReference type="Proteomes" id="UP000237347">
    <property type="component" value="Unassembled WGS sequence"/>
</dbReference>
<keyword evidence="3" id="KW-0472">Membrane</keyword>
<keyword evidence="6" id="KW-1185">Reference proteome</keyword>
<evidence type="ECO:0000313" key="5">
    <source>
        <dbReference type="EMBL" id="KAK7851387.1"/>
    </source>
</evidence>
<dbReference type="GO" id="GO:0046556">
    <property type="term" value="F:alpha-L-arabinofuranosidase activity"/>
    <property type="evidence" value="ECO:0007669"/>
    <property type="project" value="TreeGrafter"/>
</dbReference>
<evidence type="ECO:0000313" key="6">
    <source>
        <dbReference type="Proteomes" id="UP000237347"/>
    </source>
</evidence>
<dbReference type="GO" id="GO:0009044">
    <property type="term" value="F:xylan 1,4-beta-xylosidase activity"/>
    <property type="evidence" value="ECO:0007669"/>
    <property type="project" value="InterPro"/>
</dbReference>
<dbReference type="PANTHER" id="PTHR42721">
    <property type="entry name" value="SUGAR HYDROLASE-RELATED"/>
    <property type="match status" value="1"/>
</dbReference>
<feature type="transmembrane region" description="Helical" evidence="3">
    <location>
        <begin position="69"/>
        <end position="87"/>
    </location>
</feature>